<feature type="domain" description="Rib" evidence="2">
    <location>
        <begin position="147"/>
        <end position="222"/>
    </location>
</feature>
<dbReference type="RefSeq" id="WP_342590258.1">
    <property type="nucleotide sequence ID" value="NZ_JAGGLU010000030.1"/>
</dbReference>
<evidence type="ECO:0000313" key="3">
    <source>
        <dbReference type="EMBL" id="MBP2059002.1"/>
    </source>
</evidence>
<feature type="compositionally biased region" description="Basic and acidic residues" evidence="1">
    <location>
        <begin position="458"/>
        <end position="487"/>
    </location>
</feature>
<feature type="domain" description="Rib" evidence="2">
    <location>
        <begin position="64"/>
        <end position="139"/>
    </location>
</feature>
<feature type="compositionally biased region" description="Basic and acidic residues" evidence="1">
    <location>
        <begin position="133"/>
        <end position="155"/>
    </location>
</feature>
<sequence length="738" mass="80516">MNKGDEPKAEDSIANKDDLPKNTDYTWKETPDTSKSGDHGATVVVTYPDGSKDEVEVNIHVNSDAESHKPQGQDQTVDKGQEPKAGDSIANKDDLPKNTDYTWKETPDTSKSGDHGVTVVVTYPDGSQDEVDVTIHVKEETPTKETDADKYDPKGQDQTVNKGDKPNAGDSIVNKDDLPKDTGYTWKDTPDTNTPGDHTATVVVTYPDGSKDEVEVNIHVKDETPTKENDADKYDPKGQDQTVNKGDKPNAGDSIVNKDDLPKDTGYTWKDTPDTNTPGDHTATVVVTYPDGSKDEVEVNIHVKEETPTKETDADKYDPKGQDQTVNKGDQPKAEDSIANKDDLPKDTGYTWKETPDTTKPGDHTATVVVTYPDGSKDEIPVQIHVTDDTPSKETDADKYDPKGQDQTVNKGDKPNAGDSIANKDDLPKDTGYTWKDTPDTNTPGDHTATVVVTYPDGSKDEVEVNIHVKEETPTKETDADKYDPKGQDQTVNKGDQPKAEDSIANKDDLPKDTGYTWKETPDTTKPGDHTATVVVTYPDGSKDEIPVQIHVTDDTPSKETDADKYDPKGQDQTVNKGDKPNAGDSIANKDDLPKDTGYTWKDTPDTNTPGDHTATVVVTYPDDSKDEIPVQIHVTDDTPTKETDADKYDPKGQDQTVNKGDKPNAGDSIANKDDLPAGTHYDWKDTPDTTTPGDHTATVVVTYPDGSKDEIPVQIHVTDDTPTKETDADKYDPKGQD</sequence>
<organism evidence="3 4">
    <name type="scientific">Lactobacillus colini</name>
    <dbReference type="NCBI Taxonomy" id="1819254"/>
    <lineage>
        <taxon>Bacteria</taxon>
        <taxon>Bacillati</taxon>
        <taxon>Bacillota</taxon>
        <taxon>Bacilli</taxon>
        <taxon>Lactobacillales</taxon>
        <taxon>Lactobacillaceae</taxon>
        <taxon>Lactobacillus</taxon>
    </lineage>
</organism>
<evidence type="ECO:0000259" key="2">
    <source>
        <dbReference type="Pfam" id="PF08428"/>
    </source>
</evidence>
<dbReference type="EMBL" id="JAGGLU010000030">
    <property type="protein sequence ID" value="MBP2059002.1"/>
    <property type="molecule type" value="Genomic_DNA"/>
</dbReference>
<accession>A0ABS4MH40</accession>
<feature type="region of interest" description="Disordered" evidence="1">
    <location>
        <begin position="1"/>
        <end position="738"/>
    </location>
</feature>
<feature type="compositionally biased region" description="Basic and acidic residues" evidence="1">
    <location>
        <begin position="50"/>
        <end position="114"/>
    </location>
</feature>
<feature type="compositionally biased region" description="Basic and acidic residues" evidence="1">
    <location>
        <begin position="354"/>
        <end position="363"/>
    </location>
</feature>
<feature type="compositionally biased region" description="Basic and acidic residues" evidence="1">
    <location>
        <begin position="577"/>
        <end position="595"/>
    </location>
</feature>
<feature type="domain" description="Rib" evidence="2">
    <location>
        <begin position="479"/>
        <end position="554"/>
    </location>
</feature>
<dbReference type="Pfam" id="PF08428">
    <property type="entry name" value="Rib"/>
    <property type="match status" value="9"/>
</dbReference>
<feature type="compositionally biased region" description="Basic and acidic residues" evidence="1">
    <location>
        <begin position="660"/>
        <end position="688"/>
    </location>
</feature>
<feature type="compositionally biased region" description="Basic and acidic residues" evidence="1">
    <location>
        <begin position="245"/>
        <end position="263"/>
    </location>
</feature>
<evidence type="ECO:0000313" key="4">
    <source>
        <dbReference type="Proteomes" id="UP001519292"/>
    </source>
</evidence>
<feature type="compositionally biased region" description="Basic and acidic residues" evidence="1">
    <location>
        <begin position="623"/>
        <end position="653"/>
    </location>
</feature>
<evidence type="ECO:0000256" key="1">
    <source>
        <dbReference type="SAM" id="MobiDB-lite"/>
    </source>
</evidence>
<gene>
    <name evidence="3" type="ORF">J2Z60_002206</name>
</gene>
<dbReference type="NCBIfam" id="TIGR02331">
    <property type="entry name" value="rib_alpha"/>
    <property type="match status" value="9"/>
</dbReference>
<reference evidence="3 4" key="1">
    <citation type="submission" date="2021-03" db="EMBL/GenBank/DDBJ databases">
        <title>Genomic Encyclopedia of Type Strains, Phase IV (KMG-IV): sequencing the most valuable type-strain genomes for metagenomic binning, comparative biology and taxonomic classification.</title>
        <authorList>
            <person name="Goeker M."/>
        </authorList>
    </citation>
    <scope>NUCLEOTIDE SEQUENCE [LARGE SCALE GENOMIC DNA]</scope>
    <source>
        <strain evidence="3 4">DSM 101872</strain>
    </source>
</reference>
<feature type="domain" description="Rib" evidence="2">
    <location>
        <begin position="313"/>
        <end position="388"/>
    </location>
</feature>
<feature type="compositionally biased region" description="Basic and acidic residues" evidence="1">
    <location>
        <begin position="375"/>
        <end position="404"/>
    </location>
</feature>
<protein>
    <submittedName>
        <fullName evidence="3">Rib/alpha/Esp surface antigen-like repeat protein</fullName>
    </submittedName>
</protein>
<dbReference type="InterPro" id="IPR012706">
    <property type="entry name" value="Rib_alpha_Esp_rpt"/>
</dbReference>
<feature type="compositionally biased region" description="Basic and acidic residues" evidence="1">
    <location>
        <begin position="1"/>
        <end position="38"/>
    </location>
</feature>
<feature type="non-terminal residue" evidence="3">
    <location>
        <position position="738"/>
    </location>
</feature>
<feature type="compositionally biased region" description="Basic and acidic residues" evidence="1">
    <location>
        <begin position="496"/>
        <end position="512"/>
    </location>
</feature>
<feature type="domain" description="Rib" evidence="2">
    <location>
        <begin position="396"/>
        <end position="471"/>
    </location>
</feature>
<feature type="compositionally biased region" description="Basic and acidic residues" evidence="1">
    <location>
        <begin position="520"/>
        <end position="529"/>
    </location>
</feature>
<feature type="compositionally biased region" description="Basic and acidic residues" evidence="1">
    <location>
        <begin position="330"/>
        <end position="346"/>
    </location>
</feature>
<dbReference type="Proteomes" id="UP001519292">
    <property type="component" value="Unassembled WGS sequence"/>
</dbReference>
<keyword evidence="4" id="KW-1185">Reference proteome</keyword>
<proteinExistence type="predicted"/>
<comment type="caution">
    <text evidence="3">The sequence shown here is derived from an EMBL/GenBank/DDBJ whole genome shotgun (WGS) entry which is preliminary data.</text>
</comment>
<feature type="compositionally biased region" description="Basic and acidic residues" evidence="1">
    <location>
        <begin position="541"/>
        <end position="570"/>
    </location>
</feature>
<feature type="domain" description="Rib" evidence="2">
    <location>
        <begin position="562"/>
        <end position="637"/>
    </location>
</feature>
<feature type="compositionally biased region" description="Basic and acidic residues" evidence="1">
    <location>
        <begin position="292"/>
        <end position="321"/>
    </location>
</feature>
<name>A0ABS4MH40_9LACO</name>
<feature type="compositionally biased region" description="Basic and acidic residues" evidence="1">
    <location>
        <begin position="162"/>
        <end position="180"/>
    </location>
</feature>
<feature type="compositionally biased region" description="Low complexity" evidence="1">
    <location>
        <begin position="689"/>
        <end position="699"/>
    </location>
</feature>
<feature type="domain" description="Rib" evidence="2">
    <location>
        <begin position="645"/>
        <end position="720"/>
    </location>
</feature>
<feature type="compositionally biased region" description="Basic and acidic residues" evidence="1">
    <location>
        <begin position="411"/>
        <end position="429"/>
    </location>
</feature>
<feature type="domain" description="Rib" evidence="2">
    <location>
        <begin position="2"/>
        <end position="62"/>
    </location>
</feature>
<feature type="domain" description="Rib" evidence="2">
    <location>
        <begin position="230"/>
        <end position="305"/>
    </location>
</feature>
<feature type="compositionally biased region" description="Basic and acidic residues" evidence="1">
    <location>
        <begin position="707"/>
        <end position="738"/>
    </location>
</feature>
<dbReference type="InterPro" id="IPR059115">
    <property type="entry name" value="Rib"/>
</dbReference>
<feature type="compositionally biased region" description="Basic and acidic residues" evidence="1">
    <location>
        <begin position="209"/>
        <end position="238"/>
    </location>
</feature>